<dbReference type="SUPFAM" id="SSF55658">
    <property type="entry name" value="L9 N-domain-like"/>
    <property type="match status" value="1"/>
</dbReference>
<evidence type="ECO:0000256" key="3">
    <source>
        <dbReference type="ARBA" id="ARBA00022884"/>
    </source>
</evidence>
<dbReference type="GO" id="GO:0019843">
    <property type="term" value="F:rRNA binding"/>
    <property type="evidence" value="ECO:0007669"/>
    <property type="project" value="UniProtKB-UniRule"/>
</dbReference>
<dbReference type="GO" id="GO:1990904">
    <property type="term" value="C:ribonucleoprotein complex"/>
    <property type="evidence" value="ECO:0007669"/>
    <property type="project" value="UniProtKB-KW"/>
</dbReference>
<dbReference type="Pfam" id="PF01281">
    <property type="entry name" value="Ribosomal_L9_N"/>
    <property type="match status" value="1"/>
</dbReference>
<dbReference type="Proteomes" id="UP000034923">
    <property type="component" value="Unassembled WGS sequence"/>
</dbReference>
<evidence type="ECO:0000259" key="8">
    <source>
        <dbReference type="Pfam" id="PF01281"/>
    </source>
</evidence>
<organism evidence="10 11">
    <name type="scientific">Candidatus Nomurabacteria bacterium GW2011_GWB1_35_20</name>
    <dbReference type="NCBI Taxonomy" id="1618740"/>
    <lineage>
        <taxon>Bacteria</taxon>
        <taxon>Candidatus Nomuraibacteriota</taxon>
    </lineage>
</organism>
<dbReference type="GO" id="GO:0005840">
    <property type="term" value="C:ribosome"/>
    <property type="evidence" value="ECO:0007669"/>
    <property type="project" value="UniProtKB-KW"/>
</dbReference>
<dbReference type="InterPro" id="IPR020594">
    <property type="entry name" value="Ribosomal_bL9_bac/chp"/>
</dbReference>
<protein>
    <recommendedName>
        <fullName evidence="6 7">Large ribosomal subunit protein bL9</fullName>
    </recommendedName>
</protein>
<name>A0A0G0C983_9BACT</name>
<dbReference type="GO" id="GO:0006412">
    <property type="term" value="P:translation"/>
    <property type="evidence" value="ECO:0007669"/>
    <property type="project" value="UniProtKB-UniRule"/>
</dbReference>
<evidence type="ECO:0000256" key="1">
    <source>
        <dbReference type="ARBA" id="ARBA00010605"/>
    </source>
</evidence>
<dbReference type="AlphaFoldDB" id="A0A0G0C983"/>
<dbReference type="NCBIfam" id="TIGR00158">
    <property type="entry name" value="L9"/>
    <property type="match status" value="1"/>
</dbReference>
<keyword evidence="3 7" id="KW-0694">RNA-binding</keyword>
<accession>A0A0G0C983</accession>
<evidence type="ECO:0000256" key="2">
    <source>
        <dbReference type="ARBA" id="ARBA00022730"/>
    </source>
</evidence>
<dbReference type="EMBL" id="LBQE01000005">
    <property type="protein sequence ID" value="KKP72686.1"/>
    <property type="molecule type" value="Genomic_DNA"/>
</dbReference>
<evidence type="ECO:0000256" key="7">
    <source>
        <dbReference type="HAMAP-Rule" id="MF_00503"/>
    </source>
</evidence>
<dbReference type="PANTHER" id="PTHR21368">
    <property type="entry name" value="50S RIBOSOMAL PROTEIN L9"/>
    <property type="match status" value="1"/>
</dbReference>
<comment type="caution">
    <text evidence="10">The sequence shown here is derived from an EMBL/GenBank/DDBJ whole genome shotgun (WGS) entry which is preliminary data.</text>
</comment>
<dbReference type="GO" id="GO:0003735">
    <property type="term" value="F:structural constituent of ribosome"/>
    <property type="evidence" value="ECO:0007669"/>
    <property type="project" value="InterPro"/>
</dbReference>
<evidence type="ECO:0000313" key="10">
    <source>
        <dbReference type="EMBL" id="KKP72686.1"/>
    </source>
</evidence>
<evidence type="ECO:0000259" key="9">
    <source>
        <dbReference type="Pfam" id="PF03948"/>
    </source>
</evidence>
<dbReference type="SUPFAM" id="SSF55653">
    <property type="entry name" value="Ribosomal protein L9 C-domain"/>
    <property type="match status" value="1"/>
</dbReference>
<dbReference type="InterPro" id="IPR020070">
    <property type="entry name" value="Ribosomal_bL9_N"/>
</dbReference>
<evidence type="ECO:0000313" key="11">
    <source>
        <dbReference type="Proteomes" id="UP000034923"/>
    </source>
</evidence>
<dbReference type="HAMAP" id="MF_00503">
    <property type="entry name" value="Ribosomal_bL9"/>
    <property type="match status" value="1"/>
</dbReference>
<dbReference type="InterPro" id="IPR036935">
    <property type="entry name" value="Ribosomal_bL9_N_sf"/>
</dbReference>
<evidence type="ECO:0000256" key="5">
    <source>
        <dbReference type="ARBA" id="ARBA00023274"/>
    </source>
</evidence>
<feature type="domain" description="Large ribosomal subunit protein bL9 C-terminal" evidence="9">
    <location>
        <begin position="71"/>
        <end position="135"/>
    </location>
</feature>
<proteinExistence type="inferred from homology"/>
<keyword evidence="4 7" id="KW-0689">Ribosomal protein</keyword>
<dbReference type="Gene3D" id="3.40.5.10">
    <property type="entry name" value="Ribosomal protein L9, N-terminal domain"/>
    <property type="match status" value="1"/>
</dbReference>
<evidence type="ECO:0000256" key="4">
    <source>
        <dbReference type="ARBA" id="ARBA00022980"/>
    </source>
</evidence>
<sequence length="154" mass="17713">MQVIFLQDIPRVGKKYDIKKVSDGYAVNFLFPKKWAVKATAEATAEIERRKKEIVIEREVREDLLIKNLDEIKDKIITIKAKADEKGHLFSAIHEKMLAKAMEKEYHAQIDEKFIVLEKQIKEIGEFEIPIVIKTTADGGVSKKSSFKLIVERA</sequence>
<keyword evidence="5 7" id="KW-0687">Ribonucleoprotein</keyword>
<dbReference type="Pfam" id="PF03948">
    <property type="entry name" value="Ribosomal_L9_C"/>
    <property type="match status" value="1"/>
</dbReference>
<reference evidence="10 11" key="1">
    <citation type="journal article" date="2015" name="Nature">
        <title>rRNA introns, odd ribosomes, and small enigmatic genomes across a large radiation of phyla.</title>
        <authorList>
            <person name="Brown C.T."/>
            <person name="Hug L.A."/>
            <person name="Thomas B.C."/>
            <person name="Sharon I."/>
            <person name="Castelle C.J."/>
            <person name="Singh A."/>
            <person name="Wilkins M.J."/>
            <person name="Williams K.H."/>
            <person name="Banfield J.F."/>
        </authorList>
    </citation>
    <scope>NUCLEOTIDE SEQUENCE [LARGE SCALE GENOMIC DNA]</scope>
</reference>
<gene>
    <name evidence="7" type="primary">rplI</name>
    <name evidence="10" type="ORF">UR70_C0005G0027</name>
</gene>
<comment type="function">
    <text evidence="7">Binds to the 23S rRNA.</text>
</comment>
<dbReference type="Gene3D" id="3.10.430.100">
    <property type="entry name" value="Ribosomal protein L9, C-terminal domain"/>
    <property type="match status" value="1"/>
</dbReference>
<dbReference type="InterPro" id="IPR036791">
    <property type="entry name" value="Ribosomal_bL9_C_sf"/>
</dbReference>
<feature type="domain" description="Ribosomal protein L9" evidence="8">
    <location>
        <begin position="1"/>
        <end position="46"/>
    </location>
</feature>
<keyword evidence="2 7" id="KW-0699">rRNA-binding</keyword>
<evidence type="ECO:0000256" key="6">
    <source>
        <dbReference type="ARBA" id="ARBA00035292"/>
    </source>
</evidence>
<dbReference type="InterPro" id="IPR020069">
    <property type="entry name" value="Ribosomal_bL9_C"/>
</dbReference>
<comment type="similarity">
    <text evidence="1 7">Belongs to the bacterial ribosomal protein bL9 family.</text>
</comment>
<dbReference type="InterPro" id="IPR000244">
    <property type="entry name" value="Ribosomal_bL9"/>
</dbReference>
<dbReference type="InterPro" id="IPR009027">
    <property type="entry name" value="Ribosomal_bL9/RNase_H1_N"/>
</dbReference>